<comment type="subunit">
    <text evidence="2">Monomer.</text>
</comment>
<gene>
    <name evidence="13" type="ORF">ACFO6V_21665</name>
</gene>
<dbReference type="InterPro" id="IPR006311">
    <property type="entry name" value="TAT_signal"/>
</dbReference>
<dbReference type="RefSeq" id="WP_377139255.1">
    <property type="nucleotide sequence ID" value="NZ_JBHSFI010000007.1"/>
</dbReference>
<evidence type="ECO:0000256" key="4">
    <source>
        <dbReference type="ARBA" id="ARBA00023002"/>
    </source>
</evidence>
<keyword evidence="4" id="KW-0560">Oxidoreductase</keyword>
<organism evidence="13 14">
    <name type="scientific">Promicromonospora alba</name>
    <dbReference type="NCBI Taxonomy" id="1616110"/>
    <lineage>
        <taxon>Bacteria</taxon>
        <taxon>Bacillati</taxon>
        <taxon>Actinomycetota</taxon>
        <taxon>Actinomycetes</taxon>
        <taxon>Micrococcales</taxon>
        <taxon>Promicromonosporaceae</taxon>
        <taxon>Promicromonospora</taxon>
    </lineage>
</organism>
<evidence type="ECO:0000313" key="14">
    <source>
        <dbReference type="Proteomes" id="UP001596011"/>
    </source>
</evidence>
<dbReference type="PANTHER" id="PTHR48267">
    <property type="entry name" value="CUPREDOXIN SUPERFAMILY PROTEIN"/>
    <property type="match status" value="1"/>
</dbReference>
<keyword evidence="14" id="KW-1185">Reference proteome</keyword>
<reference evidence="14" key="1">
    <citation type="journal article" date="2019" name="Int. J. Syst. Evol. Microbiol.">
        <title>The Global Catalogue of Microorganisms (GCM) 10K type strain sequencing project: providing services to taxonomists for standard genome sequencing and annotation.</title>
        <authorList>
            <consortium name="The Broad Institute Genomics Platform"/>
            <consortium name="The Broad Institute Genome Sequencing Center for Infectious Disease"/>
            <person name="Wu L."/>
            <person name="Ma J."/>
        </authorList>
    </citation>
    <scope>NUCLEOTIDE SEQUENCE [LARGE SCALE GENOMIC DNA]</scope>
    <source>
        <strain evidence="14">CCUG 42722</strain>
    </source>
</reference>
<dbReference type="CDD" id="cd14448">
    <property type="entry name" value="CuRO_2_BOD_CotA_like"/>
    <property type="match status" value="1"/>
</dbReference>
<name>A0ABV9HKU3_9MICO</name>
<evidence type="ECO:0000259" key="12">
    <source>
        <dbReference type="Pfam" id="PF07732"/>
    </source>
</evidence>
<evidence type="ECO:0000256" key="3">
    <source>
        <dbReference type="ARBA" id="ARBA00022723"/>
    </source>
</evidence>
<evidence type="ECO:0000256" key="5">
    <source>
        <dbReference type="ARBA" id="ARBA00038978"/>
    </source>
</evidence>
<dbReference type="EC" id="1.16.3.4" evidence="5"/>
<evidence type="ECO:0000313" key="13">
    <source>
        <dbReference type="EMBL" id="MFC4630869.1"/>
    </source>
</evidence>
<evidence type="ECO:0000256" key="1">
    <source>
        <dbReference type="ARBA" id="ARBA00010609"/>
    </source>
</evidence>
<evidence type="ECO:0000256" key="10">
    <source>
        <dbReference type="SAM" id="MobiDB-lite"/>
    </source>
</evidence>
<dbReference type="InterPro" id="IPR011706">
    <property type="entry name" value="Cu-oxidase_C"/>
</dbReference>
<feature type="region of interest" description="Disordered" evidence="10">
    <location>
        <begin position="161"/>
        <end position="193"/>
    </location>
</feature>
<feature type="domain" description="Plastocyanin-like" evidence="12">
    <location>
        <begin position="89"/>
        <end position="151"/>
    </location>
</feature>
<sequence>MRERGENQASALDVTRRQALGIGGALGLMAATGLTTAAVQARRPASTGALLRSALPLPPSFQVPLPVPEVLRPISTTGGVDRYAITQREATAEILPGVATPVWTYDGTFPGPTIESRRGRPVMVTHHNELPVPSVVHLHGGRTPAESDGYPTDLVLPVGWPDAGAHTDHPRRQGVQDAQGEQGAHGGHGMHDPRAVVTGVTRDYTFPMDQRATLLWYHDHRMDFTAPAIWRGLAGLHIVRDDVEDALGLPSGPRELPLMITDRAFSAGGRLDYPSLDPTLRDRPGVHEPFLAGVVGDVVLVNGAPWPVHEVDAVRYRLRILNASNARHYELELVDDAGRRLDLVQVGADQGLLAAPVVHRRLPVAPAERYDVVVDFSAVPVGNRVRLVNRVGTGRAAEVMAFRVVRRAADDSRVPGTLATDLPTWRRADAVRVRDLAFRAGRMNGGHGWLIDGLPFDPARTDVTTRLGDVEVWRLIADVHHPVHLHLVGFRLLSRGNGRPLAHDAGLKDTVSLRPGEGVEIITRFDGYRGRFLFHCHNAEHEDMGMMANLEIVWPCPSVWRLSPVRRGWRRPGVRGAARPGDRRRRAVA</sequence>
<dbReference type="Proteomes" id="UP001596011">
    <property type="component" value="Unassembled WGS sequence"/>
</dbReference>
<dbReference type="PROSITE" id="PS51318">
    <property type="entry name" value="TAT"/>
    <property type="match status" value="1"/>
</dbReference>
<dbReference type="InterPro" id="IPR002355">
    <property type="entry name" value="Cu_oxidase_Cu_BS"/>
</dbReference>
<dbReference type="InterPro" id="IPR008972">
    <property type="entry name" value="Cupredoxin"/>
</dbReference>
<dbReference type="EMBL" id="JBHSFI010000007">
    <property type="protein sequence ID" value="MFC4630869.1"/>
    <property type="molecule type" value="Genomic_DNA"/>
</dbReference>
<dbReference type="PANTHER" id="PTHR48267:SF1">
    <property type="entry name" value="BILIRUBIN OXIDASE"/>
    <property type="match status" value="1"/>
</dbReference>
<comment type="similarity">
    <text evidence="1">Belongs to the multicopper oxidase family.</text>
</comment>
<feature type="domain" description="Plastocyanin-like" evidence="11">
    <location>
        <begin position="444"/>
        <end position="550"/>
    </location>
</feature>
<protein>
    <recommendedName>
        <fullName evidence="6">Multicopper oxidase CueO</fullName>
        <ecNumber evidence="5">1.16.3.4</ecNumber>
    </recommendedName>
    <alternativeName>
        <fullName evidence="7">Copper efflux oxidase</fullName>
    </alternativeName>
    <alternativeName>
        <fullName evidence="8">Cuprous oxidase</fullName>
    </alternativeName>
</protein>
<dbReference type="Pfam" id="PF07732">
    <property type="entry name" value="Cu-oxidase_3"/>
    <property type="match status" value="2"/>
</dbReference>
<keyword evidence="3" id="KW-0479">Metal-binding</keyword>
<proteinExistence type="inferred from homology"/>
<dbReference type="SUPFAM" id="SSF49503">
    <property type="entry name" value="Cupredoxins"/>
    <property type="match status" value="3"/>
</dbReference>
<dbReference type="Pfam" id="PF07731">
    <property type="entry name" value="Cu-oxidase_2"/>
    <property type="match status" value="1"/>
</dbReference>
<dbReference type="InterPro" id="IPR011707">
    <property type="entry name" value="Cu-oxidase-like_N"/>
</dbReference>
<evidence type="ECO:0000256" key="2">
    <source>
        <dbReference type="ARBA" id="ARBA00011245"/>
    </source>
</evidence>
<evidence type="ECO:0000259" key="11">
    <source>
        <dbReference type="Pfam" id="PF07731"/>
    </source>
</evidence>
<evidence type="ECO:0000256" key="7">
    <source>
        <dbReference type="ARBA" id="ARBA00042896"/>
    </source>
</evidence>
<dbReference type="Gene3D" id="2.60.40.420">
    <property type="entry name" value="Cupredoxins - blue copper proteins"/>
    <property type="match status" value="3"/>
</dbReference>
<feature type="domain" description="Plastocyanin-like" evidence="12">
    <location>
        <begin position="193"/>
        <end position="242"/>
    </location>
</feature>
<evidence type="ECO:0000256" key="6">
    <source>
        <dbReference type="ARBA" id="ARBA00041027"/>
    </source>
</evidence>
<accession>A0ABV9HKU3</accession>
<dbReference type="InterPro" id="IPR045087">
    <property type="entry name" value="Cu-oxidase_fam"/>
</dbReference>
<dbReference type="PROSITE" id="PS00080">
    <property type="entry name" value="MULTICOPPER_OXIDASE2"/>
    <property type="match status" value="1"/>
</dbReference>
<evidence type="ECO:0000256" key="8">
    <source>
        <dbReference type="ARBA" id="ARBA00043090"/>
    </source>
</evidence>
<evidence type="ECO:0000256" key="9">
    <source>
        <dbReference type="ARBA" id="ARBA00048092"/>
    </source>
</evidence>
<comment type="catalytic activity">
    <reaction evidence="9">
        <text>4 Cu(+) + O2 + 4 H(+) = 4 Cu(2+) + 2 H2O</text>
        <dbReference type="Rhea" id="RHEA:30083"/>
        <dbReference type="ChEBI" id="CHEBI:15377"/>
        <dbReference type="ChEBI" id="CHEBI:15378"/>
        <dbReference type="ChEBI" id="CHEBI:15379"/>
        <dbReference type="ChEBI" id="CHEBI:29036"/>
        <dbReference type="ChEBI" id="CHEBI:49552"/>
        <dbReference type="EC" id="1.16.3.4"/>
    </reaction>
    <physiologicalReaction direction="left-to-right" evidence="9">
        <dbReference type="Rhea" id="RHEA:30084"/>
    </physiologicalReaction>
</comment>
<comment type="caution">
    <text evidence="13">The sequence shown here is derived from an EMBL/GenBank/DDBJ whole genome shotgun (WGS) entry which is preliminary data.</text>
</comment>